<comment type="caution">
    <text evidence="2">The sequence shown here is derived from an EMBL/GenBank/DDBJ whole genome shotgun (WGS) entry which is preliminary data.</text>
</comment>
<keyword evidence="3" id="KW-1185">Reference proteome</keyword>
<dbReference type="Proteomes" id="UP001415857">
    <property type="component" value="Unassembled WGS sequence"/>
</dbReference>
<reference evidence="2 3" key="1">
    <citation type="journal article" date="2024" name="Plant J.">
        <title>Genome sequences and population genomics reveal climatic adaptation and genomic divergence between two closely related sweetgum species.</title>
        <authorList>
            <person name="Xu W.Q."/>
            <person name="Ren C.Q."/>
            <person name="Zhang X.Y."/>
            <person name="Comes H.P."/>
            <person name="Liu X.H."/>
            <person name="Li Y.G."/>
            <person name="Kettle C.J."/>
            <person name="Jalonen R."/>
            <person name="Gaisberger H."/>
            <person name="Ma Y.Z."/>
            <person name="Qiu Y.X."/>
        </authorList>
    </citation>
    <scope>NUCLEOTIDE SEQUENCE [LARGE SCALE GENOMIC DNA]</scope>
    <source>
        <strain evidence="2">Hangzhou</strain>
    </source>
</reference>
<dbReference type="EMBL" id="JBBPBK010000087">
    <property type="protein sequence ID" value="KAK9266664.1"/>
    <property type="molecule type" value="Genomic_DNA"/>
</dbReference>
<name>A0AAP0N8J9_LIQFO</name>
<evidence type="ECO:0000313" key="2">
    <source>
        <dbReference type="EMBL" id="KAK9266664.1"/>
    </source>
</evidence>
<dbReference type="AlphaFoldDB" id="A0AAP0N8J9"/>
<organism evidence="2 3">
    <name type="scientific">Liquidambar formosana</name>
    <name type="common">Formosan gum</name>
    <dbReference type="NCBI Taxonomy" id="63359"/>
    <lineage>
        <taxon>Eukaryota</taxon>
        <taxon>Viridiplantae</taxon>
        <taxon>Streptophyta</taxon>
        <taxon>Embryophyta</taxon>
        <taxon>Tracheophyta</taxon>
        <taxon>Spermatophyta</taxon>
        <taxon>Magnoliopsida</taxon>
        <taxon>eudicotyledons</taxon>
        <taxon>Gunneridae</taxon>
        <taxon>Pentapetalae</taxon>
        <taxon>Saxifragales</taxon>
        <taxon>Altingiaceae</taxon>
        <taxon>Liquidambar</taxon>
    </lineage>
</organism>
<proteinExistence type="predicted"/>
<evidence type="ECO:0000256" key="1">
    <source>
        <dbReference type="SAM" id="MobiDB-lite"/>
    </source>
</evidence>
<gene>
    <name evidence="2" type="ORF">L1049_021639</name>
</gene>
<evidence type="ECO:0000313" key="3">
    <source>
        <dbReference type="Proteomes" id="UP001415857"/>
    </source>
</evidence>
<protein>
    <submittedName>
        <fullName evidence="2">Uncharacterized protein</fullName>
    </submittedName>
</protein>
<feature type="compositionally biased region" description="Low complexity" evidence="1">
    <location>
        <begin position="1"/>
        <end position="15"/>
    </location>
</feature>
<sequence>MATKTPSASSAAPKSNKLTPVHVHRPSKEYEAARQFLDRLIKMKHTDAAAVVCATVEAANLLQLVTSALKNLSPNAVEALGKLSLEEKPPGTQKPGK</sequence>
<feature type="region of interest" description="Disordered" evidence="1">
    <location>
        <begin position="1"/>
        <end position="26"/>
    </location>
</feature>
<accession>A0AAP0N8J9</accession>